<reference evidence="2" key="1">
    <citation type="submission" date="2019-03" db="EMBL/GenBank/DDBJ databases">
        <title>Single cell metagenomics reveals metabolic interactions within the superorganism composed of flagellate Streblomastix strix and complex community of Bacteroidetes bacteria on its surface.</title>
        <authorList>
            <person name="Treitli S.C."/>
            <person name="Kolisko M."/>
            <person name="Husnik F."/>
            <person name="Keeling P."/>
            <person name="Hampl V."/>
        </authorList>
    </citation>
    <scope>NUCLEOTIDE SEQUENCE</scope>
    <source>
        <strain evidence="2">STM</strain>
    </source>
</reference>
<sequence length="74" mass="8758">MRIYTKQSPETIAKRIAKTKGKKRTEEQKERIRRGMCAYWSNYQEQKAVSIGQMETAYNSVEQTEINPFKPNEE</sequence>
<proteinExistence type="predicted"/>
<dbReference type="AlphaFoldDB" id="A0A5J4QCR3"/>
<comment type="caution">
    <text evidence="2">The sequence shown here is derived from an EMBL/GenBank/DDBJ whole genome shotgun (WGS) entry which is preliminary data.</text>
</comment>
<accession>A0A5J4QCR3</accession>
<evidence type="ECO:0000256" key="1">
    <source>
        <dbReference type="SAM" id="MobiDB-lite"/>
    </source>
</evidence>
<protein>
    <submittedName>
        <fullName evidence="2">Uncharacterized protein</fullName>
    </submittedName>
</protein>
<feature type="region of interest" description="Disordered" evidence="1">
    <location>
        <begin position="1"/>
        <end position="30"/>
    </location>
</feature>
<dbReference type="EMBL" id="SNRY01004206">
    <property type="protein sequence ID" value="KAA6318383.1"/>
    <property type="molecule type" value="Genomic_DNA"/>
</dbReference>
<feature type="compositionally biased region" description="Polar residues" evidence="1">
    <location>
        <begin position="1"/>
        <end position="10"/>
    </location>
</feature>
<name>A0A5J4QCR3_9ZZZZ</name>
<organism evidence="2">
    <name type="scientific">termite gut metagenome</name>
    <dbReference type="NCBI Taxonomy" id="433724"/>
    <lineage>
        <taxon>unclassified sequences</taxon>
        <taxon>metagenomes</taxon>
        <taxon>organismal metagenomes</taxon>
    </lineage>
</organism>
<gene>
    <name evidence="2" type="ORF">EZS27_031598</name>
</gene>
<evidence type="ECO:0000313" key="2">
    <source>
        <dbReference type="EMBL" id="KAA6318383.1"/>
    </source>
</evidence>